<dbReference type="EC" id="2.3.2.27" evidence="3"/>
<dbReference type="PROSITE" id="PS50176">
    <property type="entry name" value="ARM_REPEAT"/>
    <property type="match status" value="1"/>
</dbReference>
<dbReference type="InterPro" id="IPR057623">
    <property type="entry name" value="PUB12-19-like_N"/>
</dbReference>
<dbReference type="EMBL" id="JBBWWQ010000004">
    <property type="protein sequence ID" value="KAK8948526.1"/>
    <property type="molecule type" value="Genomic_DNA"/>
</dbReference>
<keyword evidence="5" id="KW-0677">Repeat</keyword>
<feature type="domain" description="U-box" evidence="9">
    <location>
        <begin position="285"/>
        <end position="359"/>
    </location>
</feature>
<dbReference type="InterPro" id="IPR036537">
    <property type="entry name" value="Adaptor_Cbl_N_dom_sf"/>
</dbReference>
<dbReference type="InterPro" id="IPR011989">
    <property type="entry name" value="ARM-like"/>
</dbReference>
<dbReference type="SUPFAM" id="SSF57850">
    <property type="entry name" value="RING/U-box"/>
    <property type="match status" value="1"/>
</dbReference>
<dbReference type="PANTHER" id="PTHR23315">
    <property type="entry name" value="U BOX DOMAIN-CONTAINING"/>
    <property type="match status" value="1"/>
</dbReference>
<dbReference type="Gene3D" id="3.30.40.10">
    <property type="entry name" value="Zinc/RING finger domain, C3HC4 (zinc finger)"/>
    <property type="match status" value="1"/>
</dbReference>
<evidence type="ECO:0000313" key="10">
    <source>
        <dbReference type="EMBL" id="KAK8948526.1"/>
    </source>
</evidence>
<dbReference type="InterPro" id="IPR013083">
    <property type="entry name" value="Znf_RING/FYVE/PHD"/>
</dbReference>
<name>A0AAP0GAF7_9ASPA</name>
<dbReference type="PROSITE" id="PS51698">
    <property type="entry name" value="U_BOX"/>
    <property type="match status" value="1"/>
</dbReference>
<dbReference type="GO" id="GO:0007166">
    <property type="term" value="P:cell surface receptor signaling pathway"/>
    <property type="evidence" value="ECO:0007669"/>
    <property type="project" value="InterPro"/>
</dbReference>
<dbReference type="SMART" id="SM00185">
    <property type="entry name" value="ARM"/>
    <property type="match status" value="5"/>
</dbReference>
<protein>
    <recommendedName>
        <fullName evidence="3">RING-type E3 ubiquitin transferase</fullName>
        <ecNumber evidence="3">2.3.2.27</ecNumber>
    </recommendedName>
</protein>
<evidence type="ECO:0000256" key="1">
    <source>
        <dbReference type="ARBA" id="ARBA00000900"/>
    </source>
</evidence>
<reference evidence="10 11" key="1">
    <citation type="journal article" date="2022" name="Nat. Plants">
        <title>Genomes of leafy and leafless Platanthera orchids illuminate the evolution of mycoheterotrophy.</title>
        <authorList>
            <person name="Li M.H."/>
            <person name="Liu K.W."/>
            <person name="Li Z."/>
            <person name="Lu H.C."/>
            <person name="Ye Q.L."/>
            <person name="Zhang D."/>
            <person name="Wang J.Y."/>
            <person name="Li Y.F."/>
            <person name="Zhong Z.M."/>
            <person name="Liu X."/>
            <person name="Yu X."/>
            <person name="Liu D.K."/>
            <person name="Tu X.D."/>
            <person name="Liu B."/>
            <person name="Hao Y."/>
            <person name="Liao X.Y."/>
            <person name="Jiang Y.T."/>
            <person name="Sun W.H."/>
            <person name="Chen J."/>
            <person name="Chen Y.Q."/>
            <person name="Ai Y."/>
            <person name="Zhai J.W."/>
            <person name="Wu S.S."/>
            <person name="Zhou Z."/>
            <person name="Hsiao Y.Y."/>
            <person name="Wu W.L."/>
            <person name="Chen Y.Y."/>
            <person name="Lin Y.F."/>
            <person name="Hsu J.L."/>
            <person name="Li C.Y."/>
            <person name="Wang Z.W."/>
            <person name="Zhao X."/>
            <person name="Zhong W.Y."/>
            <person name="Ma X.K."/>
            <person name="Ma L."/>
            <person name="Huang J."/>
            <person name="Chen G.Z."/>
            <person name="Huang M.Z."/>
            <person name="Huang L."/>
            <person name="Peng D.H."/>
            <person name="Luo Y.B."/>
            <person name="Zou S.Q."/>
            <person name="Chen S.P."/>
            <person name="Lan S."/>
            <person name="Tsai W.C."/>
            <person name="Van de Peer Y."/>
            <person name="Liu Z.J."/>
        </authorList>
    </citation>
    <scope>NUCLEOTIDE SEQUENCE [LARGE SCALE GENOMIC DNA]</scope>
    <source>
        <strain evidence="10">Lor287</strain>
    </source>
</reference>
<sequence length="723" mass="78999">MSSPLVFSSLRRRKTPLSGAFFTPADLGDLELIRTVESIAGDLISCCGNPDAFPPLFQRKNIRSLIRKVEILLALLKLLGGGDSVSQLPSSVITCLKELYIVIHRARVLLDFCSQSSRIWLLLQNPQISGHFHDLNIEIATILDVFPLRELDLPGDVREQVELLHRHCRRSNLFLEPRDEAQRLRIFSFLEKFEKGEAPDQADLRSAFFHCLRIRDAKDFLAEIEYLEDQICCQEEDADPSLLGGVIALLRYCRFRLLGSLEEEEEEETKNCNSSFQLNREPSISIPKDLCCPISLDLMKDPVITSSGQTYDRASITQWIEEGHRTCPNSGQMLSHTRFMPNRALRNLIAQWCMGQGIPYDPPDEHETSSNGATMSSSSSPAAAAANKKTAEILLGKLKVGSESEKTVAAREIRLLAKTGKENRACIAELGAIPLLLKLLSSSNSNTQENSVTAILNLSILELNKKRIMDLEGCLRSIVDVLIGGLTTEARENAAATLFSLSAVHAYKKKITDEPGAVKALALLLKEGTPRGKKDAVTALFNLSTHPECSPRMLEAGAVSALIEALMTESVAEEAAGALALVVRQQDVLEVVAEDDASVGSLVGLMRRGSAKGKENAVAALHEMCRSGGVVLTQRVARTPALGGLIQNILFTGTKRARRKAASLVRLCQKTEPMSVAAAIDGGWDLEYAMARNGWMRRSSGFVGTDVSVSVSVSVGMSVPVLL</sequence>
<evidence type="ECO:0000256" key="8">
    <source>
        <dbReference type="SAM" id="MobiDB-lite"/>
    </source>
</evidence>
<evidence type="ECO:0000256" key="5">
    <source>
        <dbReference type="ARBA" id="ARBA00022737"/>
    </source>
</evidence>
<dbReference type="Pfam" id="PF04564">
    <property type="entry name" value="U-box"/>
    <property type="match status" value="1"/>
</dbReference>
<keyword evidence="11" id="KW-1185">Reference proteome</keyword>
<dbReference type="Gene3D" id="1.25.10.10">
    <property type="entry name" value="Leucine-rich Repeat Variant"/>
    <property type="match status" value="1"/>
</dbReference>
<dbReference type="Pfam" id="PF25368">
    <property type="entry name" value="PUB10_N"/>
    <property type="match status" value="1"/>
</dbReference>
<dbReference type="InterPro" id="IPR003613">
    <property type="entry name" value="Ubox_domain"/>
</dbReference>
<dbReference type="InterPro" id="IPR045210">
    <property type="entry name" value="RING-Ubox_PUB"/>
</dbReference>
<dbReference type="InterPro" id="IPR058678">
    <property type="entry name" value="ARM_PUB"/>
</dbReference>
<dbReference type="SUPFAM" id="SSF48371">
    <property type="entry name" value="ARM repeat"/>
    <property type="match status" value="1"/>
</dbReference>
<dbReference type="SMART" id="SM00504">
    <property type="entry name" value="Ubox"/>
    <property type="match status" value="1"/>
</dbReference>
<evidence type="ECO:0000256" key="7">
    <source>
        <dbReference type="PROSITE-ProRule" id="PRU00259"/>
    </source>
</evidence>
<evidence type="ECO:0000256" key="4">
    <source>
        <dbReference type="ARBA" id="ARBA00022679"/>
    </source>
</evidence>
<comment type="caution">
    <text evidence="10">The sequence shown here is derived from an EMBL/GenBank/DDBJ whole genome shotgun (WGS) entry which is preliminary data.</text>
</comment>
<dbReference type="GO" id="GO:0061630">
    <property type="term" value="F:ubiquitin protein ligase activity"/>
    <property type="evidence" value="ECO:0007669"/>
    <property type="project" value="UniProtKB-EC"/>
</dbReference>
<accession>A0AAP0GAF7</accession>
<evidence type="ECO:0000313" key="11">
    <source>
        <dbReference type="Proteomes" id="UP001418222"/>
    </source>
</evidence>
<evidence type="ECO:0000256" key="2">
    <source>
        <dbReference type="ARBA" id="ARBA00004906"/>
    </source>
</evidence>
<dbReference type="InterPro" id="IPR000225">
    <property type="entry name" value="Armadillo"/>
</dbReference>
<dbReference type="PANTHER" id="PTHR23315:SF266">
    <property type="entry name" value="U-BOX DOMAIN-CONTAINING PROTEIN 17"/>
    <property type="match status" value="1"/>
</dbReference>
<feature type="repeat" description="ARM" evidence="7">
    <location>
        <begin position="431"/>
        <end position="473"/>
    </location>
</feature>
<dbReference type="Pfam" id="PF25598">
    <property type="entry name" value="ARM_PUB"/>
    <property type="match status" value="1"/>
</dbReference>
<dbReference type="Proteomes" id="UP001418222">
    <property type="component" value="Unassembled WGS sequence"/>
</dbReference>
<comment type="pathway">
    <text evidence="2">Protein modification; protein ubiquitination.</text>
</comment>
<organism evidence="10 11">
    <name type="scientific">Platanthera zijinensis</name>
    <dbReference type="NCBI Taxonomy" id="2320716"/>
    <lineage>
        <taxon>Eukaryota</taxon>
        <taxon>Viridiplantae</taxon>
        <taxon>Streptophyta</taxon>
        <taxon>Embryophyta</taxon>
        <taxon>Tracheophyta</taxon>
        <taxon>Spermatophyta</taxon>
        <taxon>Magnoliopsida</taxon>
        <taxon>Liliopsida</taxon>
        <taxon>Asparagales</taxon>
        <taxon>Orchidaceae</taxon>
        <taxon>Orchidoideae</taxon>
        <taxon>Orchideae</taxon>
        <taxon>Orchidinae</taxon>
        <taxon>Platanthera</taxon>
    </lineage>
</organism>
<dbReference type="GO" id="GO:0016567">
    <property type="term" value="P:protein ubiquitination"/>
    <property type="evidence" value="ECO:0007669"/>
    <property type="project" value="InterPro"/>
</dbReference>
<dbReference type="InterPro" id="IPR016024">
    <property type="entry name" value="ARM-type_fold"/>
</dbReference>
<gene>
    <name evidence="10" type="primary">PUB17</name>
    <name evidence="10" type="ORF">KSP39_PZI005735</name>
</gene>
<dbReference type="AlphaFoldDB" id="A0AAP0GAF7"/>
<keyword evidence="4" id="KW-0808">Transferase</keyword>
<comment type="catalytic activity">
    <reaction evidence="1">
        <text>S-ubiquitinyl-[E2 ubiquitin-conjugating enzyme]-L-cysteine + [acceptor protein]-L-lysine = [E2 ubiquitin-conjugating enzyme]-L-cysteine + N(6)-ubiquitinyl-[acceptor protein]-L-lysine.</text>
        <dbReference type="EC" id="2.3.2.27"/>
    </reaction>
</comment>
<evidence type="ECO:0000256" key="6">
    <source>
        <dbReference type="ARBA" id="ARBA00022786"/>
    </source>
</evidence>
<keyword evidence="6" id="KW-0833">Ubl conjugation pathway</keyword>
<dbReference type="Gene3D" id="1.20.930.20">
    <property type="entry name" value="Adaptor protein Cbl, N-terminal domain"/>
    <property type="match status" value="1"/>
</dbReference>
<dbReference type="FunFam" id="3.30.40.10:FF:000562">
    <property type="entry name" value="RING-type E3 ubiquitin transferase"/>
    <property type="match status" value="1"/>
</dbReference>
<evidence type="ECO:0000259" key="9">
    <source>
        <dbReference type="PROSITE" id="PS51698"/>
    </source>
</evidence>
<evidence type="ECO:0000256" key="3">
    <source>
        <dbReference type="ARBA" id="ARBA00012483"/>
    </source>
</evidence>
<feature type="compositionally biased region" description="Low complexity" evidence="8">
    <location>
        <begin position="369"/>
        <end position="382"/>
    </location>
</feature>
<dbReference type="CDD" id="cd16664">
    <property type="entry name" value="RING-Ubox_PUB"/>
    <property type="match status" value="1"/>
</dbReference>
<proteinExistence type="predicted"/>
<feature type="region of interest" description="Disordered" evidence="8">
    <location>
        <begin position="359"/>
        <end position="382"/>
    </location>
</feature>
<dbReference type="FunFam" id="1.25.10.10:FF:000491">
    <property type="entry name" value="RING-type E3 ubiquitin transferase"/>
    <property type="match status" value="1"/>
</dbReference>